<dbReference type="PANTHER" id="PTHR31252:SF11">
    <property type="entry name" value="DUF4419 DOMAIN-CONTAINING PROTEIN"/>
    <property type="match status" value="1"/>
</dbReference>
<name>A0A1S5YCY9_9VIRU</name>
<dbReference type="KEGG" id="vg:31050586"/>
<reference evidence="1 2" key="1">
    <citation type="journal article" date="2016" name="Genome Biol. Evol.">
        <title>Genome Sequencing of the Behavior Manipulating Virus LbFV Reveals a Possible New Virus Family.</title>
        <authorList>
            <person name="Lepetit D."/>
            <person name="Gillet B."/>
            <person name="Hughes S."/>
            <person name="Kraaijeveld K."/>
            <person name="Varaldi J."/>
        </authorList>
    </citation>
    <scope>NUCLEOTIDE SEQUENCE [LARGE SCALE GENOMIC DNA]</scope>
    <source>
        <strain evidence="1">Valence Gotheron</strain>
    </source>
</reference>
<accession>A0A1S5YCY9</accession>
<keyword evidence="2" id="KW-1185">Reference proteome</keyword>
<evidence type="ECO:0000313" key="2">
    <source>
        <dbReference type="Proteomes" id="UP000203066"/>
    </source>
</evidence>
<gene>
    <name evidence="1" type="ORF">LbFV_ORF1</name>
</gene>
<dbReference type="OrthoDB" id="27505at10239"/>
<organism evidence="1 2">
    <name type="scientific">Leptopilina boulardi filamentous virus</name>
    <dbReference type="NCBI Taxonomy" id="552509"/>
    <lineage>
        <taxon>Viruses</taxon>
        <taxon>Viruses incertae sedis</taxon>
        <taxon>Naldaviricetes</taxon>
        <taxon>Lefavirales</taxon>
        <taxon>Filamentoviridae</taxon>
        <taxon>Alphafilamentovirus</taxon>
        <taxon>Alphafilamentovirus leboulardi</taxon>
    </lineage>
</organism>
<dbReference type="InterPro" id="IPR025533">
    <property type="entry name" value="DUF4419"/>
</dbReference>
<sequence>MVTIKLLDISLASHFNVKYPNCKSVLGLTSMIKQAFDNHVGVTLDPRCVWISIVYQFYLIITYNAEHVRDLFVNFEKKKKISSPQGLSMEDNVKDFNRQIHHHIADKELIGWIKTKFSTSTEVDDVVLSIMLMGTVKEYFDYTITECGIPAIQIVGTVDDWTLIKGKLLYLEKYIKIFPQYDLENWIIRLNIFADNCIKALSNNIDVTNINADDDYVLYFKNFCISNHVQSSGLDYIEGHCIIFNNFFIKKNQLYENTKKSKLSAEYISCEMTECKVENNYENKVYTYTAGNMYCHYNSATNMYSLTPYYAISNLH</sequence>
<dbReference type="RefSeq" id="YP_009345605.1">
    <property type="nucleotide sequence ID" value="NC_033778.1"/>
</dbReference>
<dbReference type="Proteomes" id="UP000203066">
    <property type="component" value="Segment"/>
</dbReference>
<dbReference type="Pfam" id="PF14388">
    <property type="entry name" value="DUF4419"/>
    <property type="match status" value="1"/>
</dbReference>
<dbReference type="EMBL" id="KY009685">
    <property type="protein sequence ID" value="AQQ79921.1"/>
    <property type="molecule type" value="Genomic_DNA"/>
</dbReference>
<proteinExistence type="predicted"/>
<protein>
    <submittedName>
        <fullName evidence="1">Uncharacterized protein</fullName>
    </submittedName>
</protein>
<dbReference type="PANTHER" id="PTHR31252">
    <property type="entry name" value="DUF4419 DOMAIN-CONTAINING PROTEIN"/>
    <property type="match status" value="1"/>
</dbReference>
<evidence type="ECO:0000313" key="1">
    <source>
        <dbReference type="EMBL" id="AQQ79921.1"/>
    </source>
</evidence>
<dbReference type="GeneID" id="31050586"/>